<evidence type="ECO:0000256" key="5">
    <source>
        <dbReference type="ARBA" id="ARBA00023014"/>
    </source>
</evidence>
<evidence type="ECO:0000313" key="8">
    <source>
        <dbReference type="EMBL" id="SAM62964.1"/>
    </source>
</evidence>
<evidence type="ECO:0000256" key="4">
    <source>
        <dbReference type="ARBA" id="ARBA00023004"/>
    </source>
</evidence>
<dbReference type="EMBL" id="FKLO01000041">
    <property type="protein sequence ID" value="SAM62964.1"/>
    <property type="molecule type" value="Genomic_DNA"/>
</dbReference>
<evidence type="ECO:0000256" key="2">
    <source>
        <dbReference type="ARBA" id="ARBA00022741"/>
    </source>
</evidence>
<gene>
    <name evidence="8" type="ORF">CHUV0807_1066</name>
</gene>
<dbReference type="InterPro" id="IPR044304">
    <property type="entry name" value="NUBPL-like"/>
</dbReference>
<feature type="binding site" evidence="7">
    <location>
        <begin position="92"/>
        <end position="99"/>
    </location>
    <ligand>
        <name>ATP</name>
        <dbReference type="ChEBI" id="CHEBI:30616"/>
    </ligand>
</feature>
<evidence type="ECO:0000256" key="1">
    <source>
        <dbReference type="ARBA" id="ARBA00022723"/>
    </source>
</evidence>
<dbReference type="GO" id="GO:0016226">
    <property type="term" value="P:iron-sulfur cluster assembly"/>
    <property type="evidence" value="ECO:0007669"/>
    <property type="project" value="InterPro"/>
</dbReference>
<dbReference type="SUPFAM" id="SSF52540">
    <property type="entry name" value="P-loop containing nucleoside triphosphate hydrolases"/>
    <property type="match status" value="1"/>
</dbReference>
<reference evidence="9" key="1">
    <citation type="submission" date="2016-04" db="EMBL/GenBank/DDBJ databases">
        <authorList>
            <person name="Tagini F."/>
        </authorList>
    </citation>
    <scope>NUCLEOTIDE SEQUENCE [LARGE SCALE GENOMIC DNA]</scope>
    <source>
        <strain evidence="9">CHUV0807</strain>
    </source>
</reference>
<dbReference type="InterPro" id="IPR000808">
    <property type="entry name" value="Mrp-like_CS"/>
</dbReference>
<dbReference type="FunFam" id="3.40.50.300:FF:000418">
    <property type="entry name" value="Iron-sulfur cluster carrier protein"/>
    <property type="match status" value="1"/>
</dbReference>
<keyword evidence="7" id="KW-0378">Hydrolase</keyword>
<dbReference type="GO" id="GO:0005524">
    <property type="term" value="F:ATP binding"/>
    <property type="evidence" value="ECO:0007669"/>
    <property type="project" value="UniProtKB-UniRule"/>
</dbReference>
<accession>A0A1C3H3X5</accession>
<keyword evidence="5 7" id="KW-0411">Iron-sulfur</keyword>
<dbReference type="RefSeq" id="WP_079540257.1">
    <property type="nucleotide sequence ID" value="NZ_FKLO01000041.1"/>
</dbReference>
<keyword evidence="2 7" id="KW-0547">Nucleotide-binding</keyword>
<dbReference type="Proteomes" id="UP000190837">
    <property type="component" value="Unassembled WGS sequence"/>
</dbReference>
<evidence type="ECO:0000256" key="7">
    <source>
        <dbReference type="HAMAP-Rule" id="MF_02040"/>
    </source>
</evidence>
<evidence type="ECO:0000256" key="3">
    <source>
        <dbReference type="ARBA" id="ARBA00022840"/>
    </source>
</evidence>
<keyword evidence="1 7" id="KW-0479">Metal-binding</keyword>
<dbReference type="HAMAP" id="MF_02040">
    <property type="entry name" value="Mrp_NBP35"/>
    <property type="match status" value="1"/>
</dbReference>
<comment type="subunit">
    <text evidence="7">Homodimer.</text>
</comment>
<evidence type="ECO:0000313" key="9">
    <source>
        <dbReference type="Proteomes" id="UP000190837"/>
    </source>
</evidence>
<dbReference type="NCBIfam" id="NF008669">
    <property type="entry name" value="PRK11670.1"/>
    <property type="match status" value="1"/>
</dbReference>
<comment type="function">
    <text evidence="7">Binds and transfers iron-sulfur (Fe-S) clusters to target apoproteins. Can hydrolyze ATP.</text>
</comment>
<dbReference type="GO" id="GO:0140663">
    <property type="term" value="F:ATP-dependent FeS chaperone activity"/>
    <property type="evidence" value="ECO:0007669"/>
    <property type="project" value="InterPro"/>
</dbReference>
<dbReference type="GO" id="GO:0046872">
    <property type="term" value="F:metal ion binding"/>
    <property type="evidence" value="ECO:0007669"/>
    <property type="project" value="UniProtKB-KW"/>
</dbReference>
<evidence type="ECO:0000256" key="6">
    <source>
        <dbReference type="ARBA" id="ARBA00024036"/>
    </source>
</evidence>
<keyword evidence="4 7" id="KW-0408">Iron</keyword>
<dbReference type="GO" id="GO:0016887">
    <property type="term" value="F:ATP hydrolysis activity"/>
    <property type="evidence" value="ECO:0007669"/>
    <property type="project" value="UniProtKB-UniRule"/>
</dbReference>
<dbReference type="InterPro" id="IPR033756">
    <property type="entry name" value="YlxH/NBP35"/>
</dbReference>
<name>A0A1C3H3X5_9GAMM</name>
<keyword evidence="3 7" id="KW-0067">ATP-binding</keyword>
<dbReference type="Pfam" id="PF10609">
    <property type="entry name" value="ParA"/>
    <property type="match status" value="1"/>
</dbReference>
<dbReference type="Gene3D" id="3.40.50.300">
    <property type="entry name" value="P-loop containing nucleotide triphosphate hydrolases"/>
    <property type="match status" value="1"/>
</dbReference>
<dbReference type="PANTHER" id="PTHR42961">
    <property type="entry name" value="IRON-SULFUR PROTEIN NUBPL"/>
    <property type="match status" value="1"/>
</dbReference>
<dbReference type="PROSITE" id="PS01215">
    <property type="entry name" value="MRP"/>
    <property type="match status" value="1"/>
</dbReference>
<dbReference type="InterPro" id="IPR027417">
    <property type="entry name" value="P-loop_NTPase"/>
</dbReference>
<dbReference type="GO" id="GO:0051539">
    <property type="term" value="F:4 iron, 4 sulfur cluster binding"/>
    <property type="evidence" value="ECO:0007669"/>
    <property type="project" value="TreeGrafter"/>
</dbReference>
<dbReference type="AlphaFoldDB" id="A0A1C3H3X5"/>
<dbReference type="PANTHER" id="PTHR42961:SF2">
    <property type="entry name" value="IRON-SULFUR PROTEIN NUBPL"/>
    <property type="match status" value="1"/>
</dbReference>
<dbReference type="InterPro" id="IPR019591">
    <property type="entry name" value="Mrp/NBP35_ATP-bd"/>
</dbReference>
<proteinExistence type="inferred from homology"/>
<dbReference type="GO" id="GO:0005829">
    <property type="term" value="C:cytosol"/>
    <property type="evidence" value="ECO:0007669"/>
    <property type="project" value="TreeGrafter"/>
</dbReference>
<dbReference type="CDD" id="cd02037">
    <property type="entry name" value="Mrp_NBP35"/>
    <property type="match status" value="1"/>
</dbReference>
<organism evidence="8 9">
    <name type="scientific">Cardiobacterium hominis</name>
    <dbReference type="NCBI Taxonomy" id="2718"/>
    <lineage>
        <taxon>Bacteria</taxon>
        <taxon>Pseudomonadati</taxon>
        <taxon>Pseudomonadota</taxon>
        <taxon>Gammaproteobacteria</taxon>
        <taxon>Cardiobacteriales</taxon>
        <taxon>Cardiobacteriaceae</taxon>
        <taxon>Cardiobacterium</taxon>
    </lineage>
</organism>
<comment type="similarity">
    <text evidence="6 7">Belongs to the Mrp/NBP35 ATP-binding proteins family.</text>
</comment>
<sequence length="347" mass="37428">MNTDLLKNYRDPILDLQPFAHPGAIHENSDGSITLVPGFPAASEEARWRSGLQALGIDTAKLRFDYTIESQNVQSGLKPYPGVKNIIAVASGKGGVGKSTLSVNLAIALSQLGAATGLLDADIYGPSQARMLGGATRPESTDGRTMQPIPRHGLQTLSLGDLVEEDTAMIWRGPIVTQTLLQLFRETRWKDLDYLIIDLPPGTGDTQLTLSQQIPVAGAVIITTPQDIALLDAKKAKTMFDKVAVPVLGLVENMSSYTCPNCGHEAHIFGKDGGKLLAVSHHLPYLGDIPLDIRIREETDNGNPTTAAEPDSDIAKRYRTIALRTTAHLAARQKNATQAFPKIVVER</sequence>
<protein>
    <recommendedName>
        <fullName evidence="7">Iron-sulfur cluster carrier protein</fullName>
    </recommendedName>
</protein>